<dbReference type="SUPFAM" id="SSF57667">
    <property type="entry name" value="beta-beta-alpha zinc fingers"/>
    <property type="match status" value="4"/>
</dbReference>
<name>A0A6I9WF56_9HYME</name>
<keyword evidence="9" id="KW-0539">Nucleus</keyword>
<feature type="domain" description="C2H2-type" evidence="11">
    <location>
        <begin position="493"/>
        <end position="520"/>
    </location>
</feature>
<organism evidence="12 13">
    <name type="scientific">Pogonomyrmex barbatus</name>
    <name type="common">red harvester ant</name>
    <dbReference type="NCBI Taxonomy" id="144034"/>
    <lineage>
        <taxon>Eukaryota</taxon>
        <taxon>Metazoa</taxon>
        <taxon>Ecdysozoa</taxon>
        <taxon>Arthropoda</taxon>
        <taxon>Hexapoda</taxon>
        <taxon>Insecta</taxon>
        <taxon>Pterygota</taxon>
        <taxon>Neoptera</taxon>
        <taxon>Endopterygota</taxon>
        <taxon>Hymenoptera</taxon>
        <taxon>Apocrita</taxon>
        <taxon>Aculeata</taxon>
        <taxon>Formicoidea</taxon>
        <taxon>Formicidae</taxon>
        <taxon>Myrmicinae</taxon>
        <taxon>Pogonomyrmex</taxon>
    </lineage>
</organism>
<dbReference type="GO" id="GO:0045944">
    <property type="term" value="P:positive regulation of transcription by RNA polymerase II"/>
    <property type="evidence" value="ECO:0007669"/>
    <property type="project" value="TreeGrafter"/>
</dbReference>
<dbReference type="OrthoDB" id="6077919at2759"/>
<dbReference type="InterPro" id="IPR013087">
    <property type="entry name" value="Znf_C2H2_type"/>
</dbReference>
<keyword evidence="2" id="KW-0479">Metal-binding</keyword>
<dbReference type="GO" id="GO:0005634">
    <property type="term" value="C:nucleus"/>
    <property type="evidence" value="ECO:0007669"/>
    <property type="project" value="UniProtKB-SubCell"/>
</dbReference>
<dbReference type="Proteomes" id="UP000504615">
    <property type="component" value="Unplaced"/>
</dbReference>
<proteinExistence type="predicted"/>
<dbReference type="Pfam" id="PF00096">
    <property type="entry name" value="zf-C2H2"/>
    <property type="match status" value="3"/>
</dbReference>
<comment type="subcellular location">
    <subcellularLocation>
        <location evidence="1">Nucleus</location>
    </subcellularLocation>
</comment>
<keyword evidence="4 10" id="KW-0863">Zinc-finger</keyword>
<dbReference type="InterPro" id="IPR036236">
    <property type="entry name" value="Znf_C2H2_sf"/>
</dbReference>
<dbReference type="Gene3D" id="3.30.160.60">
    <property type="entry name" value="Classic Zinc Finger"/>
    <property type="match status" value="6"/>
</dbReference>
<evidence type="ECO:0000256" key="8">
    <source>
        <dbReference type="ARBA" id="ARBA00023163"/>
    </source>
</evidence>
<evidence type="ECO:0000256" key="2">
    <source>
        <dbReference type="ARBA" id="ARBA00022723"/>
    </source>
</evidence>
<dbReference type="PROSITE" id="PS00028">
    <property type="entry name" value="ZINC_FINGER_C2H2_1"/>
    <property type="match status" value="4"/>
</dbReference>
<dbReference type="FunFam" id="3.30.160.60:FF:000065">
    <property type="entry name" value="B-cell CLL/lymphoma 6, member B"/>
    <property type="match status" value="1"/>
</dbReference>
<evidence type="ECO:0000256" key="5">
    <source>
        <dbReference type="ARBA" id="ARBA00022833"/>
    </source>
</evidence>
<dbReference type="InterPro" id="IPR050688">
    <property type="entry name" value="Zinc_finger/UBP_domain"/>
</dbReference>
<evidence type="ECO:0000256" key="10">
    <source>
        <dbReference type="PROSITE-ProRule" id="PRU00042"/>
    </source>
</evidence>
<dbReference type="FunFam" id="3.30.160.60:FF:000446">
    <property type="entry name" value="Zinc finger protein"/>
    <property type="match status" value="1"/>
</dbReference>
<dbReference type="FunFam" id="3.30.160.60:FF:000322">
    <property type="entry name" value="GDNF-inducible zinc finger protein 1"/>
    <property type="match status" value="1"/>
</dbReference>
<keyword evidence="6" id="KW-0805">Transcription regulation</keyword>
<evidence type="ECO:0000256" key="1">
    <source>
        <dbReference type="ARBA" id="ARBA00004123"/>
    </source>
</evidence>
<keyword evidence="7" id="KW-0238">DNA-binding</keyword>
<keyword evidence="8" id="KW-0804">Transcription</keyword>
<keyword evidence="5" id="KW-0862">Zinc</keyword>
<feature type="domain" description="C2H2-type" evidence="11">
    <location>
        <begin position="436"/>
        <end position="464"/>
    </location>
</feature>
<reference evidence="13" key="1">
    <citation type="submission" date="2025-08" db="UniProtKB">
        <authorList>
            <consortium name="RefSeq"/>
        </authorList>
    </citation>
    <scope>IDENTIFICATION</scope>
</reference>
<accession>A0A6I9WF56</accession>
<evidence type="ECO:0000313" key="13">
    <source>
        <dbReference type="RefSeq" id="XP_011637824.1"/>
    </source>
</evidence>
<dbReference type="GO" id="GO:0008270">
    <property type="term" value="F:zinc ion binding"/>
    <property type="evidence" value="ECO:0007669"/>
    <property type="project" value="UniProtKB-KW"/>
</dbReference>
<dbReference type="PROSITE" id="PS50157">
    <property type="entry name" value="ZINC_FINGER_C2H2_2"/>
    <property type="match status" value="4"/>
</dbReference>
<keyword evidence="12" id="KW-1185">Reference proteome</keyword>
<dbReference type="AlphaFoldDB" id="A0A6I9WF56"/>
<feature type="domain" description="C2H2-type" evidence="11">
    <location>
        <begin position="465"/>
        <end position="492"/>
    </location>
</feature>
<evidence type="ECO:0000259" key="11">
    <source>
        <dbReference type="PROSITE" id="PS50157"/>
    </source>
</evidence>
<gene>
    <name evidence="13" type="primary">LOC105427668</name>
</gene>
<dbReference type="PANTHER" id="PTHR24403:SF67">
    <property type="entry name" value="FI01116P-RELATED"/>
    <property type="match status" value="1"/>
</dbReference>
<evidence type="ECO:0000256" key="3">
    <source>
        <dbReference type="ARBA" id="ARBA00022737"/>
    </source>
</evidence>
<dbReference type="SMART" id="SM00355">
    <property type="entry name" value="ZnF_C2H2"/>
    <property type="match status" value="11"/>
</dbReference>
<dbReference type="PANTHER" id="PTHR24403">
    <property type="entry name" value="ZINC FINGER PROTEIN"/>
    <property type="match status" value="1"/>
</dbReference>
<sequence length="734" mass="83911">MILIYDSVIDLNYSIILSAMDEESNVDMSYLSCDINGTRYIYKLTPSTIDITKDPISSEEQNTIDTIKDNGEEPISLVCLNGQIYAFKNGVLQELDINQLTERTNYQEKAFLISKDTENNRNDYITNESLVMENPYRQSEEQYEIATEEAAKTLVVEDDNINTDDFLEIVTAFKCKMCTYLSQDKLQLLGHIQKLHLNSTINIDPREETKNADEVRIVYMCAECSNYFHSFEDYREHMINDHQLTDIGSDEAGKENLTDLTNPSLTVEHGGQHIENNEENAVKISKSLNSEYMRNKKMIDSTEKNVKCSYQGCPHKFASEEIMQQHILCHTEFETATTFKCSVCRDVKFTKWRQCSLHLWKKHQIDVGLFTCKICEVYKSATMVKLLTHMRVHSDTRDYKCPDCGKCFKQASQLRNHRVMHLDRKTLEVTRWYTSKKCDLCGKTYANSKCLKNHIQAVHSKLRPYVCNVCGHASARKAMLQMHLRQHTGDKPFSCEICDYRTGDHNTLRRHIMQHTGFRPYKCPHCSYTAIQSSSYKNHLKSRHPLLSGLFTCDLCPFKTVKNESYIQHLGDHEKGLIKSNVQKKDNENVEVFPGNIAAAQLVYSCLGAYSKDGDTLEANLMSSSTSADGTSQTITIQIPSKHLQSSLSATESLNKNDSTIEQEDDETMHCFLKIPREEEESIDTGGITIPADPEERSIRTIDIEGDIVDIEETRNLTISDIEEPNVTNIDIDS</sequence>
<evidence type="ECO:0000256" key="9">
    <source>
        <dbReference type="ARBA" id="ARBA00023242"/>
    </source>
</evidence>
<dbReference type="KEGG" id="pbar:105427668"/>
<evidence type="ECO:0000313" key="12">
    <source>
        <dbReference type="Proteomes" id="UP000504615"/>
    </source>
</evidence>
<feature type="domain" description="C2H2-type" evidence="11">
    <location>
        <begin position="399"/>
        <end position="426"/>
    </location>
</feature>
<evidence type="ECO:0000256" key="6">
    <source>
        <dbReference type="ARBA" id="ARBA00023015"/>
    </source>
</evidence>
<dbReference type="GeneID" id="105427668"/>
<evidence type="ECO:0000256" key="4">
    <source>
        <dbReference type="ARBA" id="ARBA00022771"/>
    </source>
</evidence>
<dbReference type="GO" id="GO:0003677">
    <property type="term" value="F:DNA binding"/>
    <property type="evidence" value="ECO:0007669"/>
    <property type="project" value="UniProtKB-KW"/>
</dbReference>
<dbReference type="RefSeq" id="XP_011637824.1">
    <property type="nucleotide sequence ID" value="XM_011639522.2"/>
</dbReference>
<evidence type="ECO:0000256" key="7">
    <source>
        <dbReference type="ARBA" id="ARBA00023125"/>
    </source>
</evidence>
<keyword evidence="3" id="KW-0677">Repeat</keyword>
<protein>
    <submittedName>
        <fullName evidence="13">Zinc finger protein 808-like isoform X1</fullName>
    </submittedName>
</protein>